<name>A0A975SNI7_9RHOO</name>
<keyword evidence="1" id="KW-0963">Cytoplasm</keyword>
<dbReference type="GO" id="GO:0006308">
    <property type="term" value="P:DNA catabolic process"/>
    <property type="evidence" value="ECO:0007669"/>
    <property type="project" value="UniProtKB-UniRule"/>
</dbReference>
<evidence type="ECO:0000313" key="3">
    <source>
        <dbReference type="Proteomes" id="UP000683428"/>
    </source>
</evidence>
<comment type="subcellular location">
    <subcellularLocation>
        <location evidence="1">Cytoplasm</location>
    </subcellularLocation>
</comment>
<proteinExistence type="inferred from homology"/>
<dbReference type="RefSeq" id="WP_216126354.1">
    <property type="nucleotide sequence ID" value="NZ_CP064782.1"/>
</dbReference>
<accession>A0A975SNI7</accession>
<evidence type="ECO:0000313" key="2">
    <source>
        <dbReference type="EMBL" id="QWT49612.1"/>
    </source>
</evidence>
<keyword evidence="1 2" id="KW-0378">Hydrolase</keyword>
<dbReference type="NCBIfam" id="TIGR01280">
    <property type="entry name" value="xseB"/>
    <property type="match status" value="1"/>
</dbReference>
<dbReference type="PANTHER" id="PTHR34137">
    <property type="entry name" value="EXODEOXYRIBONUCLEASE 7 SMALL SUBUNIT"/>
    <property type="match status" value="1"/>
</dbReference>
<dbReference type="GO" id="GO:0008855">
    <property type="term" value="F:exodeoxyribonuclease VII activity"/>
    <property type="evidence" value="ECO:0007669"/>
    <property type="project" value="UniProtKB-UniRule"/>
</dbReference>
<dbReference type="InterPro" id="IPR003761">
    <property type="entry name" value="Exonuc_VII_S"/>
</dbReference>
<dbReference type="KEGG" id="aiq:Azoinq_03085"/>
<comment type="similarity">
    <text evidence="1">Belongs to the XseB family.</text>
</comment>
<dbReference type="EMBL" id="CP064782">
    <property type="protein sequence ID" value="QWT49612.1"/>
    <property type="molecule type" value="Genomic_DNA"/>
</dbReference>
<dbReference type="GO" id="GO:0005829">
    <property type="term" value="C:cytosol"/>
    <property type="evidence" value="ECO:0007669"/>
    <property type="project" value="TreeGrafter"/>
</dbReference>
<dbReference type="Pfam" id="PF02609">
    <property type="entry name" value="Exonuc_VII_S"/>
    <property type="match status" value="1"/>
</dbReference>
<keyword evidence="3" id="KW-1185">Reference proteome</keyword>
<gene>
    <name evidence="1" type="primary">xseB</name>
    <name evidence="2" type="ORF">Azoinq_03085</name>
</gene>
<sequence>MDQTAPSSTPADGQEPAPLKFETALTELERIAQAMEGGKLSLEESLEAYRRGTELLQFCQRQLQVAEEKIQVLENGSLRDFRPTESH</sequence>
<organism evidence="2 3">
    <name type="scientific">Azospira inquinata</name>
    <dbReference type="NCBI Taxonomy" id="2785627"/>
    <lineage>
        <taxon>Bacteria</taxon>
        <taxon>Pseudomonadati</taxon>
        <taxon>Pseudomonadota</taxon>
        <taxon>Betaproteobacteria</taxon>
        <taxon>Rhodocyclales</taxon>
        <taxon>Rhodocyclaceae</taxon>
        <taxon>Azospira</taxon>
    </lineage>
</organism>
<dbReference type="EC" id="3.1.11.6" evidence="1"/>
<dbReference type="PANTHER" id="PTHR34137:SF1">
    <property type="entry name" value="EXODEOXYRIBONUCLEASE 7 SMALL SUBUNIT"/>
    <property type="match status" value="1"/>
</dbReference>
<evidence type="ECO:0000256" key="1">
    <source>
        <dbReference type="HAMAP-Rule" id="MF_00337"/>
    </source>
</evidence>
<protein>
    <recommendedName>
        <fullName evidence="1">Exodeoxyribonuclease 7 small subunit</fullName>
        <ecNumber evidence="1">3.1.11.6</ecNumber>
    </recommendedName>
    <alternativeName>
        <fullName evidence="1">Exodeoxyribonuclease VII small subunit</fullName>
        <shortName evidence="1">Exonuclease VII small subunit</shortName>
    </alternativeName>
</protein>
<comment type="catalytic activity">
    <reaction evidence="1">
        <text>Exonucleolytic cleavage in either 5'- to 3'- or 3'- to 5'-direction to yield nucleoside 5'-phosphates.</text>
        <dbReference type="EC" id="3.1.11.6"/>
    </reaction>
</comment>
<dbReference type="Proteomes" id="UP000683428">
    <property type="component" value="Chromosome"/>
</dbReference>
<comment type="subunit">
    <text evidence="1">Heterooligomer composed of large and small subunits.</text>
</comment>
<reference evidence="2" key="1">
    <citation type="submission" date="2020-11" db="EMBL/GenBank/DDBJ databases">
        <title>Azospira inquinata sp. nov.</title>
        <authorList>
            <person name="Moe W.M."/>
            <person name="Mikes M.C."/>
        </authorList>
    </citation>
    <scope>NUCLEOTIDE SEQUENCE</scope>
    <source>
        <strain evidence="2">Azo-3</strain>
    </source>
</reference>
<dbReference type="HAMAP" id="MF_00337">
    <property type="entry name" value="Exonuc_7_S"/>
    <property type="match status" value="1"/>
</dbReference>
<comment type="function">
    <text evidence="1">Bidirectionally degrades single-stranded DNA into large acid-insoluble oligonucleotides, which are then degraded further into small acid-soluble oligonucleotides.</text>
</comment>
<keyword evidence="1" id="KW-0540">Nuclease</keyword>
<dbReference type="GO" id="GO:0009318">
    <property type="term" value="C:exodeoxyribonuclease VII complex"/>
    <property type="evidence" value="ECO:0007669"/>
    <property type="project" value="UniProtKB-UniRule"/>
</dbReference>
<dbReference type="NCBIfam" id="NF002141">
    <property type="entry name" value="PRK00977.1-5"/>
    <property type="match status" value="1"/>
</dbReference>
<keyword evidence="1" id="KW-0269">Exonuclease</keyword>
<dbReference type="AlphaFoldDB" id="A0A975SNI7"/>